<dbReference type="Pfam" id="PF16781">
    <property type="entry name" value="DUF5068"/>
    <property type="match status" value="1"/>
</dbReference>
<gene>
    <name evidence="2" type="ORF">H8S33_00475</name>
</gene>
<proteinExistence type="predicted"/>
<dbReference type="EMBL" id="JACOOL010000001">
    <property type="protein sequence ID" value="MBC5635286.1"/>
    <property type="molecule type" value="Genomic_DNA"/>
</dbReference>
<dbReference type="Proteomes" id="UP000637359">
    <property type="component" value="Unassembled WGS sequence"/>
</dbReference>
<protein>
    <submittedName>
        <fullName evidence="2">DUF5068 domain-containing protein</fullName>
    </submittedName>
</protein>
<sequence>MVLVTMMLALFILSGCGSGEKETANDNEDVSKEDNEEVDDEEVQEDEPEEEAESEETNRAATGDFAELITYMEDKTEGTANVLYENKESQVHELDGVTVSLDAYTLVELNDFHTNFDIPFNDETDGGVIIAQYTVTNELDQDVYYMPTFYLSFTGADKAYNNYKELLPEEEQLPEKLSPSNDYTLKAGESVTGYYAYPFGKSHLQQALDVGTVAIDVPAAEAEKGDFGNPIGKEGKFKLSLNEEGAEKVAANEAFYKDKVTTDDMGEKKMLKEESDIGESEQLGDVTVTLEGYQITEFTPNEVEAPRFTDFNNGIVLLTAKFDLDNQGSEPINLSSMSSKLIVNDGSQYILDQGMLLNYRYGDVIEAGESGEYLQIYTLDKEQYEKIWKDKPIELEFGPIRGEEAKDLSKGKTATFEL</sequence>
<comment type="caution">
    <text evidence="2">The sequence shown here is derived from an EMBL/GenBank/DDBJ whole genome shotgun (WGS) entry which is preliminary data.</text>
</comment>
<accession>A0A923RF74</accession>
<organism evidence="2 3">
    <name type="scientific">Ornithinibacillus hominis</name>
    <dbReference type="NCBI Taxonomy" id="2763055"/>
    <lineage>
        <taxon>Bacteria</taxon>
        <taxon>Bacillati</taxon>
        <taxon>Bacillota</taxon>
        <taxon>Bacilli</taxon>
        <taxon>Bacillales</taxon>
        <taxon>Bacillaceae</taxon>
        <taxon>Ornithinibacillus</taxon>
    </lineage>
</organism>
<feature type="compositionally biased region" description="Basic and acidic residues" evidence="1">
    <location>
        <begin position="19"/>
        <end position="33"/>
    </location>
</feature>
<feature type="region of interest" description="Disordered" evidence="1">
    <location>
        <begin position="18"/>
        <end position="63"/>
    </location>
</feature>
<name>A0A923RF74_9BACI</name>
<dbReference type="Gene3D" id="2.60.40.4170">
    <property type="match status" value="1"/>
</dbReference>
<evidence type="ECO:0000313" key="3">
    <source>
        <dbReference type="Proteomes" id="UP000637359"/>
    </source>
</evidence>
<reference evidence="2" key="1">
    <citation type="submission" date="2020-08" db="EMBL/GenBank/DDBJ databases">
        <title>Genome public.</title>
        <authorList>
            <person name="Liu C."/>
            <person name="Sun Q."/>
        </authorList>
    </citation>
    <scope>NUCLEOTIDE SEQUENCE</scope>
    <source>
        <strain evidence="2">BX22</strain>
    </source>
</reference>
<evidence type="ECO:0000313" key="2">
    <source>
        <dbReference type="EMBL" id="MBC5635286.1"/>
    </source>
</evidence>
<evidence type="ECO:0000256" key="1">
    <source>
        <dbReference type="SAM" id="MobiDB-lite"/>
    </source>
</evidence>
<dbReference type="AlphaFoldDB" id="A0A923RF74"/>
<dbReference type="InterPro" id="IPR031888">
    <property type="entry name" value="DUF5068"/>
</dbReference>
<feature type="compositionally biased region" description="Acidic residues" evidence="1">
    <location>
        <begin position="34"/>
        <end position="55"/>
    </location>
</feature>
<keyword evidence="3" id="KW-1185">Reference proteome</keyword>